<dbReference type="Pfam" id="PF00015">
    <property type="entry name" value="MCPsignal"/>
    <property type="match status" value="1"/>
</dbReference>
<dbReference type="SMART" id="SM00283">
    <property type="entry name" value="MA"/>
    <property type="match status" value="1"/>
</dbReference>
<dbReference type="CDD" id="cd11386">
    <property type="entry name" value="MCP_signal"/>
    <property type="match status" value="1"/>
</dbReference>
<evidence type="ECO:0000259" key="6">
    <source>
        <dbReference type="PROSITE" id="PS50111"/>
    </source>
</evidence>
<evidence type="ECO:0000313" key="8">
    <source>
        <dbReference type="EMBL" id="MBE9397649.1"/>
    </source>
</evidence>
<evidence type="ECO:0000256" key="4">
    <source>
        <dbReference type="PROSITE-ProRule" id="PRU00284"/>
    </source>
</evidence>
<dbReference type="GO" id="GO:0007165">
    <property type="term" value="P:signal transduction"/>
    <property type="evidence" value="ECO:0007669"/>
    <property type="project" value="UniProtKB-KW"/>
</dbReference>
<comment type="caution">
    <text evidence="8">The sequence shown here is derived from an EMBL/GenBank/DDBJ whole genome shotgun (WGS) entry which is preliminary data.</text>
</comment>
<dbReference type="Proteomes" id="UP000640333">
    <property type="component" value="Unassembled WGS sequence"/>
</dbReference>
<dbReference type="CDD" id="cd06225">
    <property type="entry name" value="HAMP"/>
    <property type="match status" value="1"/>
</dbReference>
<dbReference type="PROSITE" id="PS50885">
    <property type="entry name" value="HAMP"/>
    <property type="match status" value="1"/>
</dbReference>
<name>A0A8J7JZE9_9GAMM</name>
<dbReference type="AlphaFoldDB" id="A0A8J7JZE9"/>
<dbReference type="SUPFAM" id="SSF58104">
    <property type="entry name" value="Methyl-accepting chemotaxis protein (MCP) signaling domain"/>
    <property type="match status" value="1"/>
</dbReference>
<proteinExistence type="inferred from homology"/>
<feature type="transmembrane region" description="Helical" evidence="5">
    <location>
        <begin position="12"/>
        <end position="31"/>
    </location>
</feature>
<keyword evidence="9" id="KW-1185">Reference proteome</keyword>
<dbReference type="InterPro" id="IPR003660">
    <property type="entry name" value="HAMP_dom"/>
</dbReference>
<feature type="domain" description="HAMP" evidence="7">
    <location>
        <begin position="334"/>
        <end position="386"/>
    </location>
</feature>
<evidence type="ECO:0000256" key="2">
    <source>
        <dbReference type="ARBA" id="ARBA00023224"/>
    </source>
</evidence>
<dbReference type="Gene3D" id="1.10.287.950">
    <property type="entry name" value="Methyl-accepting chemotaxis protein"/>
    <property type="match status" value="1"/>
</dbReference>
<gene>
    <name evidence="8" type="ORF">IOQ59_10290</name>
</gene>
<dbReference type="EMBL" id="JADEYS010000009">
    <property type="protein sequence ID" value="MBE9397649.1"/>
    <property type="molecule type" value="Genomic_DNA"/>
</dbReference>
<dbReference type="FunFam" id="1.10.287.950:FF:000001">
    <property type="entry name" value="Methyl-accepting chemotaxis sensory transducer"/>
    <property type="match status" value="1"/>
</dbReference>
<keyword evidence="5" id="KW-0472">Membrane</keyword>
<comment type="subcellular location">
    <subcellularLocation>
        <location evidence="1">Membrane</location>
    </subcellularLocation>
</comment>
<organism evidence="8 9">
    <name type="scientific">Pontibacterium sinense</name>
    <dbReference type="NCBI Taxonomy" id="2781979"/>
    <lineage>
        <taxon>Bacteria</taxon>
        <taxon>Pseudomonadati</taxon>
        <taxon>Pseudomonadota</taxon>
        <taxon>Gammaproteobacteria</taxon>
        <taxon>Oceanospirillales</taxon>
        <taxon>Oceanospirillaceae</taxon>
        <taxon>Pontibacterium</taxon>
    </lineage>
</organism>
<comment type="similarity">
    <text evidence="3">Belongs to the methyl-accepting chemotaxis (MCP) protein family.</text>
</comment>
<dbReference type="PROSITE" id="PS50111">
    <property type="entry name" value="CHEMOTAXIS_TRANSDUC_2"/>
    <property type="match status" value="1"/>
</dbReference>
<feature type="domain" description="Methyl-accepting transducer" evidence="6">
    <location>
        <begin position="391"/>
        <end position="627"/>
    </location>
</feature>
<accession>A0A8J7JZE9</accession>
<protein>
    <submittedName>
        <fullName evidence="8">Methyl-accepting chemotaxis protein</fullName>
    </submittedName>
</protein>
<sequence>MKITINQRIGAGFGLLVILMLFMSFSSYQGIKQLNEQMTRSGEQITPMLVTSGAMGVALLSANKTLMQYLASDNPKQITTHNTIFKEQQARYDQRRSDLETLSSPFPEISDDLALSNKDGDAFLKGSQEIRNLHLQFVKTAPGFLIKLEGVKQLLSVFATELDDVANYGDDHREISAATTLSARLATVTETLGMLRDTKDATDLRSQIHMITGDMEGIAERISSLAKTHPKTASGFENRFNEIKAFLDGDNGLLDLATLQLKRTQDIDQLLTTLARSINAATGKINQLMAKVEQLSRAEQTQAGSSANSAQTTNIIIGLVSILIATLIGISVYKSIRTPLQEIMKMLSLMAEGDMSHRIKVSRQDEFGELSNWINQLAERLSSTISEICRGSGQVAQSIGGTAELSQKTRNNMERQSDQTAIVVSSMDEMLDCVQQVAQSAELAQNAIIKMDQNAHRNHQSMDDNIRMVQQLAADIGNATQVVNQLHGCSDSIGHILEVISGIAEQTNLLALNAAIEAARAGDHGRGFAVVADEVRSLAASTQNATSDIQEIIERLQQGASEAVTIMNHSSGEVKKSMDNIERSGNDLTDMVEHLASIRAMSEQIATAAEEQSYTCTEISTSVQKIAKMSEECSGDADRIANESEGMISLAEQQQQLVGQFKLGC</sequence>
<keyword evidence="5" id="KW-0812">Transmembrane</keyword>
<dbReference type="InterPro" id="IPR004089">
    <property type="entry name" value="MCPsignal_dom"/>
</dbReference>
<evidence type="ECO:0000313" key="9">
    <source>
        <dbReference type="Proteomes" id="UP000640333"/>
    </source>
</evidence>
<evidence type="ECO:0000256" key="3">
    <source>
        <dbReference type="ARBA" id="ARBA00029447"/>
    </source>
</evidence>
<dbReference type="RefSeq" id="WP_193953204.1">
    <property type="nucleotide sequence ID" value="NZ_JADEYS010000009.1"/>
</dbReference>
<dbReference type="GO" id="GO:0006935">
    <property type="term" value="P:chemotaxis"/>
    <property type="evidence" value="ECO:0007669"/>
    <property type="project" value="UniProtKB-ARBA"/>
</dbReference>
<reference evidence="8" key="1">
    <citation type="submission" date="2020-10" db="EMBL/GenBank/DDBJ databases">
        <title>Bacterium isolated from coastal waters sediment.</title>
        <authorList>
            <person name="Chen R.-J."/>
            <person name="Lu D.-C."/>
            <person name="Zhu K.-L."/>
            <person name="Du Z.-J."/>
        </authorList>
    </citation>
    <scope>NUCLEOTIDE SEQUENCE</scope>
    <source>
        <strain evidence="8">N1Y112</strain>
    </source>
</reference>
<evidence type="ECO:0000256" key="1">
    <source>
        <dbReference type="ARBA" id="ARBA00004370"/>
    </source>
</evidence>
<keyword evidence="2 4" id="KW-0807">Transducer</keyword>
<dbReference type="Pfam" id="PF00672">
    <property type="entry name" value="HAMP"/>
    <property type="match status" value="1"/>
</dbReference>
<dbReference type="PANTHER" id="PTHR32089:SF70">
    <property type="entry name" value="ENERGY TAXIS MODULATING METHYL ACCEPTING SENSORY TRANSDUCER"/>
    <property type="match status" value="1"/>
</dbReference>
<evidence type="ECO:0000256" key="5">
    <source>
        <dbReference type="SAM" id="Phobius"/>
    </source>
</evidence>
<dbReference type="GO" id="GO:0016020">
    <property type="term" value="C:membrane"/>
    <property type="evidence" value="ECO:0007669"/>
    <property type="project" value="UniProtKB-SubCell"/>
</dbReference>
<dbReference type="SMART" id="SM00304">
    <property type="entry name" value="HAMP"/>
    <property type="match status" value="1"/>
</dbReference>
<evidence type="ECO:0000259" key="7">
    <source>
        <dbReference type="PROSITE" id="PS50885"/>
    </source>
</evidence>
<keyword evidence="5" id="KW-1133">Transmembrane helix</keyword>
<dbReference type="PANTHER" id="PTHR32089">
    <property type="entry name" value="METHYL-ACCEPTING CHEMOTAXIS PROTEIN MCPB"/>
    <property type="match status" value="1"/>
</dbReference>